<dbReference type="InterPro" id="IPR052049">
    <property type="entry name" value="Electron_transfer_protein"/>
</dbReference>
<proteinExistence type="inferred from homology"/>
<keyword evidence="6 7" id="KW-0472">Membrane</keyword>
<dbReference type="PANTHER" id="PTHR34856">
    <property type="entry name" value="PROTEIN NRFD"/>
    <property type="match status" value="1"/>
</dbReference>
<comment type="similarity">
    <text evidence="2">Belongs to the NrfD family.</text>
</comment>
<accession>A0ABP9N0M8</accession>
<protein>
    <submittedName>
        <fullName evidence="8">Tetrathionate reductase subunit TtrC</fullName>
    </submittedName>
</protein>
<feature type="transmembrane region" description="Helical" evidence="7">
    <location>
        <begin position="139"/>
        <end position="158"/>
    </location>
</feature>
<evidence type="ECO:0000256" key="1">
    <source>
        <dbReference type="ARBA" id="ARBA00004651"/>
    </source>
</evidence>
<feature type="transmembrane region" description="Helical" evidence="7">
    <location>
        <begin position="178"/>
        <end position="195"/>
    </location>
</feature>
<evidence type="ECO:0000256" key="5">
    <source>
        <dbReference type="ARBA" id="ARBA00022989"/>
    </source>
</evidence>
<feature type="transmembrane region" description="Helical" evidence="7">
    <location>
        <begin position="324"/>
        <end position="345"/>
    </location>
</feature>
<dbReference type="RefSeq" id="WP_077926457.1">
    <property type="nucleotide sequence ID" value="NZ_BAABKE010000008.1"/>
</dbReference>
<sequence length="358" mass="41111">MIREILTVPQELAWLPWAVQYFFFIGIAATGALIAIFLRLFRKGLYPKAEMITLAIAATTGIVGPIALSADLHQPGRIVNFYLSFTPWSWMWIGAIIVPFFVVFLLLQFLLVLRENTTKNKTFKWLRFVHWFNYNETKLIPFCCIPLALFALGILLYTGKEVNVLQAQAMWFTPWLPWTLFFTALQTIPMLVKTWKNWANVQEQNTCLNRLQLFALVGVVVSLIGWATSSTPAGEAFRSLPDKGSVWFTIGLGVLVYIIALFVYTLYTFKADKNLGWFIHTILALFSLSLAWTIRWAILMQVQTLPKYNIFINPYHLSWGFDGALGIISTFGLWLTLLIVFWSLLNDRWFTFKGVQHG</sequence>
<comment type="subcellular location">
    <subcellularLocation>
        <location evidence="1">Cell membrane</location>
        <topology evidence="1">Multi-pass membrane protein</topology>
    </subcellularLocation>
</comment>
<evidence type="ECO:0000313" key="9">
    <source>
        <dbReference type="Proteomes" id="UP001500631"/>
    </source>
</evidence>
<evidence type="ECO:0000256" key="2">
    <source>
        <dbReference type="ARBA" id="ARBA00008929"/>
    </source>
</evidence>
<feature type="transmembrane region" description="Helical" evidence="7">
    <location>
        <begin position="20"/>
        <end position="40"/>
    </location>
</feature>
<evidence type="ECO:0000313" key="8">
    <source>
        <dbReference type="EMBL" id="GAA5103207.1"/>
    </source>
</evidence>
<evidence type="ECO:0000256" key="4">
    <source>
        <dbReference type="ARBA" id="ARBA00022692"/>
    </source>
</evidence>
<feature type="transmembrane region" description="Helical" evidence="7">
    <location>
        <begin position="90"/>
        <end position="113"/>
    </location>
</feature>
<dbReference type="Pfam" id="PF03916">
    <property type="entry name" value="NrfD"/>
    <property type="match status" value="1"/>
</dbReference>
<evidence type="ECO:0000256" key="7">
    <source>
        <dbReference type="SAM" id="Phobius"/>
    </source>
</evidence>
<gene>
    <name evidence="8" type="primary">ttrC</name>
    <name evidence="8" type="ORF">GCM10023338_21370</name>
</gene>
<keyword evidence="5 7" id="KW-1133">Transmembrane helix</keyword>
<name>A0ABP9N0M8_9GAMM</name>
<evidence type="ECO:0000256" key="3">
    <source>
        <dbReference type="ARBA" id="ARBA00022475"/>
    </source>
</evidence>
<feature type="transmembrane region" description="Helical" evidence="7">
    <location>
        <begin position="207"/>
        <end position="226"/>
    </location>
</feature>
<dbReference type="InterPro" id="IPR005614">
    <property type="entry name" value="NrfD-like"/>
</dbReference>
<evidence type="ECO:0000256" key="6">
    <source>
        <dbReference type="ARBA" id="ARBA00023136"/>
    </source>
</evidence>
<keyword evidence="9" id="KW-1185">Reference proteome</keyword>
<organism evidence="8 9">
    <name type="scientific">Wohlfahrtiimonas larvae</name>
    <dbReference type="NCBI Taxonomy" id="1157986"/>
    <lineage>
        <taxon>Bacteria</taxon>
        <taxon>Pseudomonadati</taxon>
        <taxon>Pseudomonadota</taxon>
        <taxon>Gammaproteobacteria</taxon>
        <taxon>Cardiobacteriales</taxon>
        <taxon>Ignatzschineriaceae</taxon>
        <taxon>Wohlfahrtiimonas</taxon>
    </lineage>
</organism>
<dbReference type="PANTHER" id="PTHR34856:SF2">
    <property type="entry name" value="PROTEIN NRFD"/>
    <property type="match status" value="1"/>
</dbReference>
<dbReference type="EMBL" id="BAABKE010000008">
    <property type="protein sequence ID" value="GAA5103207.1"/>
    <property type="molecule type" value="Genomic_DNA"/>
</dbReference>
<feature type="transmembrane region" description="Helical" evidence="7">
    <location>
        <begin position="52"/>
        <end position="70"/>
    </location>
</feature>
<reference evidence="9" key="1">
    <citation type="journal article" date="2019" name="Int. J. Syst. Evol. Microbiol.">
        <title>The Global Catalogue of Microorganisms (GCM) 10K type strain sequencing project: providing services to taxonomists for standard genome sequencing and annotation.</title>
        <authorList>
            <consortium name="The Broad Institute Genomics Platform"/>
            <consortium name="The Broad Institute Genome Sequencing Center for Infectious Disease"/>
            <person name="Wu L."/>
            <person name="Ma J."/>
        </authorList>
    </citation>
    <scope>NUCLEOTIDE SEQUENCE [LARGE SCALE GENOMIC DNA]</scope>
    <source>
        <strain evidence="9">JCM 18424</strain>
    </source>
</reference>
<dbReference type="Proteomes" id="UP001500631">
    <property type="component" value="Unassembled WGS sequence"/>
</dbReference>
<feature type="transmembrane region" description="Helical" evidence="7">
    <location>
        <begin position="274"/>
        <end position="298"/>
    </location>
</feature>
<keyword evidence="4 7" id="KW-0812">Transmembrane</keyword>
<comment type="caution">
    <text evidence="8">The sequence shown here is derived from an EMBL/GenBank/DDBJ whole genome shotgun (WGS) entry which is preliminary data.</text>
</comment>
<keyword evidence="3" id="KW-1003">Cell membrane</keyword>
<dbReference type="Gene3D" id="1.20.1630.10">
    <property type="entry name" value="Formate dehydrogenase/DMSO reductase domain"/>
    <property type="match status" value="1"/>
</dbReference>
<feature type="transmembrane region" description="Helical" evidence="7">
    <location>
        <begin position="246"/>
        <end position="267"/>
    </location>
</feature>